<dbReference type="EMBL" id="UOFQ01000155">
    <property type="protein sequence ID" value="VAW89818.1"/>
    <property type="molecule type" value="Genomic_DNA"/>
</dbReference>
<organism evidence="2">
    <name type="scientific">hydrothermal vent metagenome</name>
    <dbReference type="NCBI Taxonomy" id="652676"/>
    <lineage>
        <taxon>unclassified sequences</taxon>
        <taxon>metagenomes</taxon>
        <taxon>ecological metagenomes</taxon>
    </lineage>
</organism>
<proteinExistence type="predicted"/>
<dbReference type="InterPro" id="IPR029063">
    <property type="entry name" value="SAM-dependent_MTases_sf"/>
</dbReference>
<evidence type="ECO:0000313" key="2">
    <source>
        <dbReference type="EMBL" id="VAW89818.1"/>
    </source>
</evidence>
<accession>A0A3B0Z8V0</accession>
<dbReference type="InterPro" id="IPR041698">
    <property type="entry name" value="Methyltransf_25"/>
</dbReference>
<reference evidence="2" key="1">
    <citation type="submission" date="2018-06" db="EMBL/GenBank/DDBJ databases">
        <authorList>
            <person name="Zhirakovskaya E."/>
        </authorList>
    </citation>
    <scope>NUCLEOTIDE SEQUENCE</scope>
</reference>
<dbReference type="Pfam" id="PF13649">
    <property type="entry name" value="Methyltransf_25"/>
    <property type="match status" value="1"/>
</dbReference>
<evidence type="ECO:0000259" key="1">
    <source>
        <dbReference type="Pfam" id="PF13649"/>
    </source>
</evidence>
<protein>
    <recommendedName>
        <fullName evidence="1">Methyltransferase domain-containing protein</fullName>
    </recommendedName>
</protein>
<name>A0A3B0Z8V0_9ZZZZ</name>
<sequence>MELIEKATIIHYHRHRIKEFNAGTVKSLGWKGDDSQQKRFETLVKVADLNGTSILDLGCGQGDLKFFLDERFAGFSYIGIDQMPEFISEAQRRHGHLPGTDFYQSDFSTVVLPQVEYVIACGALGYRCAKPNWFNEMIAKMYASACRALVFNMLDIATFPDHPLLVGHDVDEVVAFCKTLSPRVEVKSRYLEDDFTIYMYRDLCTSLFSAPAAL</sequence>
<gene>
    <name evidence="2" type="ORF">MNBD_GAMMA17-1272</name>
</gene>
<dbReference type="CDD" id="cd02440">
    <property type="entry name" value="AdoMet_MTases"/>
    <property type="match status" value="1"/>
</dbReference>
<feature type="domain" description="Methyltransferase" evidence="1">
    <location>
        <begin position="54"/>
        <end position="139"/>
    </location>
</feature>
<dbReference type="Gene3D" id="3.40.50.150">
    <property type="entry name" value="Vaccinia Virus protein VP39"/>
    <property type="match status" value="1"/>
</dbReference>
<dbReference type="SUPFAM" id="SSF53335">
    <property type="entry name" value="S-adenosyl-L-methionine-dependent methyltransferases"/>
    <property type="match status" value="1"/>
</dbReference>
<dbReference type="AlphaFoldDB" id="A0A3B0Z8V0"/>